<accession>M8CQX4</accession>
<reference evidence="1" key="1">
    <citation type="submission" date="2015-06" db="UniProtKB">
        <authorList>
            <consortium name="EnsemblPlants"/>
        </authorList>
    </citation>
    <scope>IDENTIFICATION</scope>
</reference>
<evidence type="ECO:0000313" key="1">
    <source>
        <dbReference type="EnsemblPlants" id="EMT29947"/>
    </source>
</evidence>
<proteinExistence type="predicted"/>
<dbReference type="EnsemblPlants" id="EMT29947">
    <property type="protein sequence ID" value="EMT29947"/>
    <property type="gene ID" value="F775_24463"/>
</dbReference>
<dbReference type="Gene3D" id="2.60.120.560">
    <property type="entry name" value="Exo-inulinase, domain 1"/>
    <property type="match status" value="1"/>
</dbReference>
<dbReference type="AlphaFoldDB" id="M8CQX4"/>
<name>M8CQX4_AEGTA</name>
<organism evidence="1">
    <name type="scientific">Aegilops tauschii</name>
    <name type="common">Tausch's goatgrass</name>
    <name type="synonym">Aegilops squarrosa</name>
    <dbReference type="NCBI Taxonomy" id="37682"/>
    <lineage>
        <taxon>Eukaryota</taxon>
        <taxon>Viridiplantae</taxon>
        <taxon>Streptophyta</taxon>
        <taxon>Embryophyta</taxon>
        <taxon>Tracheophyta</taxon>
        <taxon>Spermatophyta</taxon>
        <taxon>Magnoliopsida</taxon>
        <taxon>Liliopsida</taxon>
        <taxon>Poales</taxon>
        <taxon>Poaceae</taxon>
        <taxon>BOP clade</taxon>
        <taxon>Pooideae</taxon>
        <taxon>Triticodae</taxon>
        <taxon>Triticeae</taxon>
        <taxon>Triticinae</taxon>
        <taxon>Aegilops</taxon>
    </lineage>
</organism>
<sequence length="232" mass="25074">MGLYLEFRLLHGVGFQIRIPMGWTWCSISMASSASARPSASFCFSSSESADAAGWGFLGPFGLLVLVDDGLSEQTAVYLYLVKSADGKLSTHFCQVAFRSLKTNVLVKAVYGSFVPVLDGEICKHAPMLPSVRAPDARQAVDAPDLKAGRATPAAPAPAMLNFAPGHLPQVRHLPPCLDDSTRSLSIILESMRTCLVHLYTIFEVQAYASMLAGGALPFNLEILWFSITMVF</sequence>
<protein>
    <submittedName>
        <fullName evidence="1">Uncharacterized protein</fullName>
    </submittedName>
</protein>